<feature type="non-terminal residue" evidence="2">
    <location>
        <position position="402"/>
    </location>
</feature>
<feature type="transmembrane region" description="Helical" evidence="1">
    <location>
        <begin position="147"/>
        <end position="166"/>
    </location>
</feature>
<reference evidence="2" key="1">
    <citation type="submission" date="2020-01" db="EMBL/GenBank/DDBJ databases">
        <authorList>
            <person name="Feng Z.H.Z."/>
        </authorList>
    </citation>
    <scope>NUCLEOTIDE SEQUENCE</scope>
    <source>
        <strain evidence="2">CBS107.38</strain>
    </source>
</reference>
<feature type="transmembrane region" description="Helical" evidence="1">
    <location>
        <begin position="303"/>
        <end position="327"/>
    </location>
</feature>
<dbReference type="AlphaFoldDB" id="A0A8H7B4Z2"/>
<dbReference type="EMBL" id="JAAABM010000009">
    <property type="protein sequence ID" value="KAF7675125.1"/>
    <property type="molecule type" value="Genomic_DNA"/>
</dbReference>
<name>A0A8H7B4Z2_9PLEO</name>
<feature type="transmembrane region" description="Helical" evidence="1">
    <location>
        <begin position="32"/>
        <end position="51"/>
    </location>
</feature>
<protein>
    <submittedName>
        <fullName evidence="2">Uncharacterized protein</fullName>
    </submittedName>
</protein>
<keyword evidence="1" id="KW-0472">Membrane</keyword>
<feature type="transmembrane region" description="Helical" evidence="1">
    <location>
        <begin position="186"/>
        <end position="207"/>
    </location>
</feature>
<keyword evidence="1" id="KW-0812">Transmembrane</keyword>
<sequence length="402" mass="44336">GLYHGIFATGPWLKRLPVPCVSTDSLATIMRFPILSTLFAFTQIAIAHGAAHPMSPLTLVNRDDVYVNRLDERPPHRVLVVVVCISFAVVLALAQGYRAGRLAGQKSKTRVSDVLVFAQGFVCTAFLFATAIQVSGLGLQTDGQCHAAIRVCIVMYGADKIALYLFLLERVHIVRAPFVGRTRDRLYVVGAILTTGGFFVIMAWQFVNPFSELNHQTGICRIGIEPQAAMAIIVLDILINTILTGIFVWQLRPALGSAAPKMRSLASNTTCVESDSPSHGLRQWMGKTRHSMRTSSRSDLRVMLVRNVVGSGFMLMVTVCNNSLFLSWAFAKMSHACLLMCLTDICLGMLVTQWLTMRSAEPEVIRPSQVSVSGERTDSMLLVNEKPVHISRVMDQARFNPR</sequence>
<dbReference type="PANTHER" id="PTHR38848:SF3">
    <property type="entry name" value="G-PROTEIN COUPLED RECEPTORS FAMILY 3 PROFILE DOMAIN-CONTAINING PROTEIN"/>
    <property type="match status" value="1"/>
</dbReference>
<feature type="transmembrane region" description="Helical" evidence="1">
    <location>
        <begin position="114"/>
        <end position="135"/>
    </location>
</feature>
<dbReference type="PANTHER" id="PTHR38848">
    <property type="entry name" value="G-PROTEIN COUPLED RECEPTORS FAMILY 3 PROFILE DOMAIN-CONTAINING PROTEIN"/>
    <property type="match status" value="1"/>
</dbReference>
<reference evidence="2" key="2">
    <citation type="submission" date="2020-08" db="EMBL/GenBank/DDBJ databases">
        <title>Draft Genome Sequence of Cumin Blight Pathogen Alternaria burnsii.</title>
        <authorList>
            <person name="Feng Z."/>
        </authorList>
    </citation>
    <scope>NUCLEOTIDE SEQUENCE</scope>
    <source>
        <strain evidence="2">CBS107.38</strain>
    </source>
</reference>
<feature type="transmembrane region" description="Helical" evidence="1">
    <location>
        <begin position="227"/>
        <end position="249"/>
    </location>
</feature>
<comment type="caution">
    <text evidence="2">The sequence shown here is derived from an EMBL/GenBank/DDBJ whole genome shotgun (WGS) entry which is preliminary data.</text>
</comment>
<organism evidence="2 3">
    <name type="scientific">Alternaria burnsii</name>
    <dbReference type="NCBI Taxonomy" id="1187904"/>
    <lineage>
        <taxon>Eukaryota</taxon>
        <taxon>Fungi</taxon>
        <taxon>Dikarya</taxon>
        <taxon>Ascomycota</taxon>
        <taxon>Pezizomycotina</taxon>
        <taxon>Dothideomycetes</taxon>
        <taxon>Pleosporomycetidae</taxon>
        <taxon>Pleosporales</taxon>
        <taxon>Pleosporineae</taxon>
        <taxon>Pleosporaceae</taxon>
        <taxon>Alternaria</taxon>
        <taxon>Alternaria sect. Alternaria</taxon>
    </lineage>
</organism>
<proteinExistence type="predicted"/>
<keyword evidence="1" id="KW-1133">Transmembrane helix</keyword>
<evidence type="ECO:0000256" key="1">
    <source>
        <dbReference type="SAM" id="Phobius"/>
    </source>
</evidence>
<accession>A0A8H7B4Z2</accession>
<dbReference type="GeneID" id="62205113"/>
<feature type="transmembrane region" description="Helical" evidence="1">
    <location>
        <begin position="76"/>
        <end position="94"/>
    </location>
</feature>
<dbReference type="RefSeq" id="XP_038785407.1">
    <property type="nucleotide sequence ID" value="XM_038931935.1"/>
</dbReference>
<gene>
    <name evidence="2" type="ORF">GT037_006888</name>
</gene>
<evidence type="ECO:0000313" key="3">
    <source>
        <dbReference type="Proteomes" id="UP000596902"/>
    </source>
</evidence>
<keyword evidence="3" id="KW-1185">Reference proteome</keyword>
<dbReference type="Proteomes" id="UP000596902">
    <property type="component" value="Unassembled WGS sequence"/>
</dbReference>
<evidence type="ECO:0000313" key="2">
    <source>
        <dbReference type="EMBL" id="KAF7675125.1"/>
    </source>
</evidence>